<name>A0A8E2EID3_9PEZI</name>
<reference evidence="1 2" key="1">
    <citation type="journal article" date="2016" name="Nat. Commun.">
        <title>Ectomycorrhizal ecology is imprinted in the genome of the dominant symbiotic fungus Cenococcum geophilum.</title>
        <authorList>
            <consortium name="DOE Joint Genome Institute"/>
            <person name="Peter M."/>
            <person name="Kohler A."/>
            <person name="Ohm R.A."/>
            <person name="Kuo A."/>
            <person name="Krutzmann J."/>
            <person name="Morin E."/>
            <person name="Arend M."/>
            <person name="Barry K.W."/>
            <person name="Binder M."/>
            <person name="Choi C."/>
            <person name="Clum A."/>
            <person name="Copeland A."/>
            <person name="Grisel N."/>
            <person name="Haridas S."/>
            <person name="Kipfer T."/>
            <person name="LaButti K."/>
            <person name="Lindquist E."/>
            <person name="Lipzen A."/>
            <person name="Maire R."/>
            <person name="Meier B."/>
            <person name="Mihaltcheva S."/>
            <person name="Molinier V."/>
            <person name="Murat C."/>
            <person name="Poggeler S."/>
            <person name="Quandt C.A."/>
            <person name="Sperisen C."/>
            <person name="Tritt A."/>
            <person name="Tisserant E."/>
            <person name="Crous P.W."/>
            <person name="Henrissat B."/>
            <person name="Nehls U."/>
            <person name="Egli S."/>
            <person name="Spatafora J.W."/>
            <person name="Grigoriev I.V."/>
            <person name="Martin F.M."/>
        </authorList>
    </citation>
    <scope>NUCLEOTIDE SEQUENCE [LARGE SCALE GENOMIC DNA]</scope>
    <source>
        <strain evidence="1 2">CBS 459.81</strain>
    </source>
</reference>
<organism evidence="1 2">
    <name type="scientific">Lepidopterella palustris CBS 459.81</name>
    <dbReference type="NCBI Taxonomy" id="1314670"/>
    <lineage>
        <taxon>Eukaryota</taxon>
        <taxon>Fungi</taxon>
        <taxon>Dikarya</taxon>
        <taxon>Ascomycota</taxon>
        <taxon>Pezizomycotina</taxon>
        <taxon>Dothideomycetes</taxon>
        <taxon>Pleosporomycetidae</taxon>
        <taxon>Mytilinidiales</taxon>
        <taxon>Argynnaceae</taxon>
        <taxon>Lepidopterella</taxon>
    </lineage>
</organism>
<dbReference type="EMBL" id="KV744836">
    <property type="protein sequence ID" value="OCK84501.1"/>
    <property type="molecule type" value="Genomic_DNA"/>
</dbReference>
<dbReference type="Proteomes" id="UP000250266">
    <property type="component" value="Unassembled WGS sequence"/>
</dbReference>
<gene>
    <name evidence="1" type="ORF">K432DRAFT_389481</name>
</gene>
<sequence length="266" mass="29268">MSVCVRSSILSLAIITNRALHHAHSCVPTAASTILAASTLMVVRGSKRPTMLILEPRARWSPVAELGSGKAVDAVVRHGTGRVLPFDSSMSSMAATVIFKGGRDKLYGACSLLLLHATLLFADGHPRHAALRPPHPQGHHRVDVVQWALLPLALLRCCCCPARPVRRNGFFQRLGRDARHVHIRAGALAAQERKSDDDDDDNDDDDGGRRKLAYLELRKLVTLMVWHFDLLPVTPVLNNSTTTLSIIHKADACYVRLRRRDGARNP</sequence>
<dbReference type="AlphaFoldDB" id="A0A8E2EID3"/>
<evidence type="ECO:0000313" key="1">
    <source>
        <dbReference type="EMBL" id="OCK84501.1"/>
    </source>
</evidence>
<proteinExistence type="predicted"/>
<accession>A0A8E2EID3</accession>
<evidence type="ECO:0000313" key="2">
    <source>
        <dbReference type="Proteomes" id="UP000250266"/>
    </source>
</evidence>
<dbReference type="OrthoDB" id="1470350at2759"/>
<keyword evidence="2" id="KW-1185">Reference proteome</keyword>
<protein>
    <submittedName>
        <fullName evidence="1">Uncharacterized protein</fullName>
    </submittedName>
</protein>